<protein>
    <submittedName>
        <fullName evidence="2">Broad specificity phosphatase PhoE</fullName>
    </submittedName>
</protein>
<organism evidence="2 3">
    <name type="scientific">Chitinophaga arvensicola</name>
    <dbReference type="NCBI Taxonomy" id="29529"/>
    <lineage>
        <taxon>Bacteria</taxon>
        <taxon>Pseudomonadati</taxon>
        <taxon>Bacteroidota</taxon>
        <taxon>Chitinophagia</taxon>
        <taxon>Chitinophagales</taxon>
        <taxon>Chitinophagaceae</taxon>
        <taxon>Chitinophaga</taxon>
    </lineage>
</organism>
<reference evidence="3" key="1">
    <citation type="submission" date="2016-10" db="EMBL/GenBank/DDBJ databases">
        <authorList>
            <person name="Varghese N."/>
            <person name="Submissions S."/>
        </authorList>
    </citation>
    <scope>NUCLEOTIDE SEQUENCE [LARGE SCALE GENOMIC DNA]</scope>
    <source>
        <strain evidence="3">DSM 3695</strain>
    </source>
</reference>
<dbReference type="RefSeq" id="WP_089897132.1">
    <property type="nucleotide sequence ID" value="NZ_FOJG01000002.1"/>
</dbReference>
<dbReference type="Proteomes" id="UP000199310">
    <property type="component" value="Unassembled WGS sequence"/>
</dbReference>
<dbReference type="AlphaFoldDB" id="A0A1I0S5B6"/>
<dbReference type="STRING" id="29529.SAMN04488122_3730"/>
<feature type="signal peptide" evidence="1">
    <location>
        <begin position="1"/>
        <end position="19"/>
    </location>
</feature>
<proteinExistence type="predicted"/>
<dbReference type="InterPro" id="IPR013078">
    <property type="entry name" value="His_Pase_superF_clade-1"/>
</dbReference>
<evidence type="ECO:0000256" key="1">
    <source>
        <dbReference type="SAM" id="SignalP"/>
    </source>
</evidence>
<dbReference type="SUPFAM" id="SSF53254">
    <property type="entry name" value="Phosphoglycerate mutase-like"/>
    <property type="match status" value="1"/>
</dbReference>
<dbReference type="EMBL" id="FOJG01000002">
    <property type="protein sequence ID" value="SEW50248.1"/>
    <property type="molecule type" value="Genomic_DNA"/>
</dbReference>
<evidence type="ECO:0000313" key="3">
    <source>
        <dbReference type="Proteomes" id="UP000199310"/>
    </source>
</evidence>
<dbReference type="CDD" id="cd07040">
    <property type="entry name" value="HP"/>
    <property type="match status" value="1"/>
</dbReference>
<feature type="chain" id="PRO_5011469355" evidence="1">
    <location>
        <begin position="20"/>
        <end position="177"/>
    </location>
</feature>
<keyword evidence="3" id="KW-1185">Reference proteome</keyword>
<name>A0A1I0S5B6_9BACT</name>
<evidence type="ECO:0000313" key="2">
    <source>
        <dbReference type="EMBL" id="SEW50248.1"/>
    </source>
</evidence>
<accession>A0A1I0S5B6</accession>
<dbReference type="Gene3D" id="3.40.50.1240">
    <property type="entry name" value="Phosphoglycerate mutase-like"/>
    <property type="match status" value="1"/>
</dbReference>
<dbReference type="InterPro" id="IPR029033">
    <property type="entry name" value="His_PPase_superfam"/>
</dbReference>
<dbReference type="Pfam" id="PF00300">
    <property type="entry name" value="His_Phos_1"/>
    <property type="match status" value="1"/>
</dbReference>
<gene>
    <name evidence="2" type="ORF">SAMN04488122_3730</name>
</gene>
<sequence length="177" mass="19052">MLKAFIMATLMATGLSVSASEPEVTTIIFVNAAEMESSPSADPGLSPGGQEQATQLASSLEGTEIAAIYTTFLNRAVQTVTPLSKAHDQKLDYFRINGDPDQTSSTFKDMIKKNKGKTFVICSDPENITAMLQHAGVRGKVMKTLYDKGCGQVLVVKYNGTNTAVAQKLNMNIQKKV</sequence>
<dbReference type="OrthoDB" id="666981at2"/>
<keyword evidence="1" id="KW-0732">Signal</keyword>